<dbReference type="PANTHER" id="PTHR23272:SF184">
    <property type="entry name" value="OS03G0311250 PROTEIN"/>
    <property type="match status" value="1"/>
</dbReference>
<gene>
    <name evidence="3" type="ORF">ALMOND_2B032271</name>
</gene>
<dbReference type="Proteomes" id="UP000327085">
    <property type="component" value="Chromosome 3"/>
</dbReference>
<evidence type="ECO:0000313" key="4">
    <source>
        <dbReference type="Proteomes" id="UP000327085"/>
    </source>
</evidence>
<protein>
    <submittedName>
        <fullName evidence="3">PREDICTED: zinc finger</fullName>
    </submittedName>
</protein>
<dbReference type="Gramene" id="VVA36645">
    <property type="protein sequence ID" value="VVA36645"/>
    <property type="gene ID" value="Prudul26B032271"/>
</dbReference>
<organism evidence="3 4">
    <name type="scientific">Prunus dulcis</name>
    <name type="common">Almond</name>
    <name type="synonym">Amygdalus dulcis</name>
    <dbReference type="NCBI Taxonomy" id="3755"/>
    <lineage>
        <taxon>Eukaryota</taxon>
        <taxon>Viridiplantae</taxon>
        <taxon>Streptophyta</taxon>
        <taxon>Embryophyta</taxon>
        <taxon>Tracheophyta</taxon>
        <taxon>Spermatophyta</taxon>
        <taxon>Magnoliopsida</taxon>
        <taxon>eudicotyledons</taxon>
        <taxon>Gunneridae</taxon>
        <taxon>Pentapetalae</taxon>
        <taxon>rosids</taxon>
        <taxon>fabids</taxon>
        <taxon>Rosales</taxon>
        <taxon>Rosaceae</taxon>
        <taxon>Amygdaloideae</taxon>
        <taxon>Amygdaleae</taxon>
        <taxon>Prunus</taxon>
    </lineage>
</organism>
<dbReference type="OMA" id="HEEYAML"/>
<evidence type="ECO:0000313" key="3">
    <source>
        <dbReference type="EMBL" id="VVA36645.1"/>
    </source>
</evidence>
<name>A0A5E4G9W1_PRUDU</name>
<feature type="domain" description="hAT-like transposase RNase-H fold" evidence="2">
    <location>
        <begin position="30"/>
        <end position="96"/>
    </location>
</feature>
<feature type="compositionally biased region" description="Low complexity" evidence="1">
    <location>
        <begin position="109"/>
        <end position="130"/>
    </location>
</feature>
<dbReference type="EMBL" id="CABIKO010000467">
    <property type="protein sequence ID" value="VVA36645.1"/>
    <property type="molecule type" value="Genomic_DNA"/>
</dbReference>
<feature type="region of interest" description="Disordered" evidence="1">
    <location>
        <begin position="109"/>
        <end position="141"/>
    </location>
</feature>
<dbReference type="AlphaFoldDB" id="A0A5E4G9W1"/>
<dbReference type="Pfam" id="PF14372">
    <property type="entry name" value="hAT-like_RNase-H"/>
    <property type="match status" value="1"/>
</dbReference>
<dbReference type="InterPro" id="IPR012337">
    <property type="entry name" value="RNaseH-like_sf"/>
</dbReference>
<proteinExistence type="predicted"/>
<dbReference type="InParanoid" id="A0A5E4G9W1"/>
<accession>A0A5E4G9W1</accession>
<reference evidence="4" key="1">
    <citation type="journal article" date="2020" name="Plant J.">
        <title>Transposons played a major role in the diversification between the closely related almond and peach genomes: results from the almond genome sequence.</title>
        <authorList>
            <person name="Alioto T."/>
            <person name="Alexiou K.G."/>
            <person name="Bardil A."/>
            <person name="Barteri F."/>
            <person name="Castanera R."/>
            <person name="Cruz F."/>
            <person name="Dhingra A."/>
            <person name="Duval H."/>
            <person name="Fernandez I Marti A."/>
            <person name="Frias L."/>
            <person name="Galan B."/>
            <person name="Garcia J.L."/>
            <person name="Howad W."/>
            <person name="Gomez-Garrido J."/>
            <person name="Gut M."/>
            <person name="Julca I."/>
            <person name="Morata J."/>
            <person name="Puigdomenech P."/>
            <person name="Ribeca P."/>
            <person name="Rubio Cabetas M.J."/>
            <person name="Vlasova A."/>
            <person name="Wirthensohn M."/>
            <person name="Garcia-Mas J."/>
            <person name="Gabaldon T."/>
            <person name="Casacuberta J.M."/>
            <person name="Arus P."/>
        </authorList>
    </citation>
    <scope>NUCLEOTIDE SEQUENCE [LARGE SCALE GENOMIC DNA]</scope>
    <source>
        <strain evidence="4">cv. Texas</strain>
    </source>
</reference>
<dbReference type="SUPFAM" id="SSF53098">
    <property type="entry name" value="Ribonuclease H-like"/>
    <property type="match status" value="1"/>
</dbReference>
<evidence type="ECO:0000256" key="1">
    <source>
        <dbReference type="SAM" id="MobiDB-lite"/>
    </source>
</evidence>
<evidence type="ECO:0000259" key="2">
    <source>
        <dbReference type="Pfam" id="PF14372"/>
    </source>
</evidence>
<sequence length="179" mass="21265">MPLLIVKLVRHPHPYPHPHQHLYPLYRSLNIKMKFKKYWGDFDKLNQILMVVLVLDPRYKLGNLEFILKSWFENPEDTVKKKNEIKEILKKLHEEYAMLPLPLPPPPSTQSSSFCSSDTTSMNTTSSSLSRVGKKRRQMNENWRKETRANDVVILEHEIDRYITDPIKDVVHEFDVLKW</sequence>
<dbReference type="InterPro" id="IPR025525">
    <property type="entry name" value="hAT-like_transposase_RNase-H"/>
</dbReference>
<dbReference type="PANTHER" id="PTHR23272">
    <property type="entry name" value="BED FINGER-RELATED"/>
    <property type="match status" value="1"/>
</dbReference>
<dbReference type="GO" id="GO:0003677">
    <property type="term" value="F:DNA binding"/>
    <property type="evidence" value="ECO:0007669"/>
    <property type="project" value="InterPro"/>
</dbReference>